<dbReference type="AlphaFoldDB" id="A0A9Q3IDD0"/>
<comment type="caution">
    <text evidence="2">The sequence shown here is derived from an EMBL/GenBank/DDBJ whole genome shotgun (WGS) entry which is preliminary data.</text>
</comment>
<proteinExistence type="predicted"/>
<feature type="compositionally biased region" description="Acidic residues" evidence="1">
    <location>
        <begin position="110"/>
        <end position="138"/>
    </location>
</feature>
<dbReference type="Proteomes" id="UP000765509">
    <property type="component" value="Unassembled WGS sequence"/>
</dbReference>
<evidence type="ECO:0000256" key="1">
    <source>
        <dbReference type="SAM" id="MobiDB-lite"/>
    </source>
</evidence>
<gene>
    <name evidence="2" type="ORF">O181_074805</name>
</gene>
<dbReference type="EMBL" id="AVOT02039959">
    <property type="protein sequence ID" value="MBW0535090.1"/>
    <property type="molecule type" value="Genomic_DNA"/>
</dbReference>
<evidence type="ECO:0000313" key="2">
    <source>
        <dbReference type="EMBL" id="MBW0535090.1"/>
    </source>
</evidence>
<accession>A0A9Q3IDD0</accession>
<protein>
    <submittedName>
        <fullName evidence="2">Uncharacterized protein</fullName>
    </submittedName>
</protein>
<organism evidence="2 3">
    <name type="scientific">Austropuccinia psidii MF-1</name>
    <dbReference type="NCBI Taxonomy" id="1389203"/>
    <lineage>
        <taxon>Eukaryota</taxon>
        <taxon>Fungi</taxon>
        <taxon>Dikarya</taxon>
        <taxon>Basidiomycota</taxon>
        <taxon>Pucciniomycotina</taxon>
        <taxon>Pucciniomycetes</taxon>
        <taxon>Pucciniales</taxon>
        <taxon>Sphaerophragmiaceae</taxon>
        <taxon>Austropuccinia</taxon>
    </lineage>
</organism>
<evidence type="ECO:0000313" key="3">
    <source>
        <dbReference type="Proteomes" id="UP000765509"/>
    </source>
</evidence>
<feature type="region of interest" description="Disordered" evidence="1">
    <location>
        <begin position="76"/>
        <end position="138"/>
    </location>
</feature>
<keyword evidence="3" id="KW-1185">Reference proteome</keyword>
<sequence length="138" mass="15951">MWISQKIYQLTSIMSNGSSRRRRFKKRTIPDWKSVAFLQDPKESLEVIPHLNEKLPDKQFNKQFLKIVVRSYPLPVEEGSEGDSEGTSIDLEAPSANEDEDDCYTPGEYTYEDEVTDQDDESPGEESYDEMEDVDECN</sequence>
<name>A0A9Q3IDD0_9BASI</name>
<reference evidence="2" key="1">
    <citation type="submission" date="2021-03" db="EMBL/GenBank/DDBJ databases">
        <title>Draft genome sequence of rust myrtle Austropuccinia psidii MF-1, a brazilian biotype.</title>
        <authorList>
            <person name="Quecine M.C."/>
            <person name="Pachon D.M.R."/>
            <person name="Bonatelli M.L."/>
            <person name="Correr F.H."/>
            <person name="Franceschini L.M."/>
            <person name="Leite T.F."/>
            <person name="Margarido G.R.A."/>
            <person name="Almeida C.A."/>
            <person name="Ferrarezi J.A."/>
            <person name="Labate C.A."/>
        </authorList>
    </citation>
    <scope>NUCLEOTIDE SEQUENCE</scope>
    <source>
        <strain evidence="2">MF-1</strain>
    </source>
</reference>